<evidence type="ECO:0000256" key="2">
    <source>
        <dbReference type="ARBA" id="ARBA00022490"/>
    </source>
</evidence>
<dbReference type="PANTHER" id="PTHR14068">
    <property type="entry name" value="EUKARYOTIC TRANSLATION INITIATION FACTOR 3 EIF3 -RELATED"/>
    <property type="match status" value="1"/>
</dbReference>
<evidence type="ECO:0000256" key="10">
    <source>
        <dbReference type="HAMAP-Rule" id="MF_03001"/>
    </source>
</evidence>
<dbReference type="GO" id="GO:0005852">
    <property type="term" value="C:eukaryotic translation initiation factor 3 complex"/>
    <property type="evidence" value="ECO:0007669"/>
    <property type="project" value="UniProtKB-UniRule"/>
</dbReference>
<dbReference type="SMART" id="SM00360">
    <property type="entry name" value="RRM"/>
    <property type="match status" value="1"/>
</dbReference>
<comment type="similarity">
    <text evidence="10 11">Belongs to the eIF-3 subunit B family.</text>
</comment>
<evidence type="ECO:0000256" key="6">
    <source>
        <dbReference type="ARBA" id="ARBA00022884"/>
    </source>
</evidence>
<dbReference type="Pfam" id="PF00076">
    <property type="entry name" value="RRM_1"/>
    <property type="match status" value="1"/>
</dbReference>
<keyword evidence="4" id="KW-0853">WD repeat</keyword>
<comment type="subunit">
    <text evidence="9">Component of the eukaryotic translation initiation factor 3 (eIF-3) complex. The eIF-3 complex interacts with pix. Interacts with mxt.</text>
</comment>
<dbReference type="Proteomes" id="UP000075840">
    <property type="component" value="Unassembled WGS sequence"/>
</dbReference>
<dbReference type="SUPFAM" id="SSF54928">
    <property type="entry name" value="RNA-binding domain, RBD"/>
    <property type="match status" value="1"/>
</dbReference>
<comment type="function">
    <text evidence="11">Component of the eukaryotic translation initiation factor 3 (eIF-3) complex, which is involved in protein synthesis and, together with other initiation factors, stimulates binding of mRNA and methionyl-tRNAi to the 40S ribosome.</text>
</comment>
<feature type="region of interest" description="Disordered" evidence="12">
    <location>
        <begin position="43"/>
        <end position="72"/>
    </location>
</feature>
<dbReference type="VEuPathDB" id="VectorBase:AARA003240"/>
<keyword evidence="14" id="KW-1185">Reference proteome</keyword>
<dbReference type="EnsemblMetazoa" id="AARA003240-RA">
    <property type="protein sequence ID" value="AARA003240-PA"/>
    <property type="gene ID" value="AARA003240"/>
</dbReference>
<evidence type="ECO:0000256" key="11">
    <source>
        <dbReference type="PIRNR" id="PIRNR036424"/>
    </source>
</evidence>
<dbReference type="Gene3D" id="2.130.10.10">
    <property type="entry name" value="YVTN repeat-like/Quinoprotein amine dehydrogenase"/>
    <property type="match status" value="1"/>
</dbReference>
<evidence type="ECO:0000256" key="12">
    <source>
        <dbReference type="SAM" id="MobiDB-lite"/>
    </source>
</evidence>
<keyword evidence="5" id="KW-0677">Repeat</keyword>
<comment type="subcellular location">
    <subcellularLocation>
        <location evidence="1 10 11">Cytoplasm</location>
    </subcellularLocation>
</comment>
<evidence type="ECO:0000256" key="4">
    <source>
        <dbReference type="ARBA" id="ARBA00022574"/>
    </source>
</evidence>
<keyword evidence="2 10" id="KW-0963">Cytoplasm</keyword>
<evidence type="ECO:0000256" key="7">
    <source>
        <dbReference type="ARBA" id="ARBA00022917"/>
    </source>
</evidence>
<dbReference type="CDD" id="cd12278">
    <property type="entry name" value="RRM_eIF3B"/>
    <property type="match status" value="1"/>
</dbReference>
<proteinExistence type="inferred from homology"/>
<evidence type="ECO:0000313" key="14">
    <source>
        <dbReference type="Proteomes" id="UP000075840"/>
    </source>
</evidence>
<keyword evidence="8" id="KW-0175">Coiled coil</keyword>
<dbReference type="InterPro" id="IPR015943">
    <property type="entry name" value="WD40/YVTN_repeat-like_dom_sf"/>
</dbReference>
<evidence type="ECO:0000313" key="13">
    <source>
        <dbReference type="EnsemblMetazoa" id="AARA003240-PA"/>
    </source>
</evidence>
<dbReference type="GO" id="GO:0003723">
    <property type="term" value="F:RNA binding"/>
    <property type="evidence" value="ECO:0007669"/>
    <property type="project" value="UniProtKB-UniRule"/>
</dbReference>
<dbReference type="GO" id="GO:0016282">
    <property type="term" value="C:eukaryotic 43S preinitiation complex"/>
    <property type="evidence" value="ECO:0007669"/>
    <property type="project" value="UniProtKB-UniRule"/>
</dbReference>
<dbReference type="GO" id="GO:0003743">
    <property type="term" value="F:translation initiation factor activity"/>
    <property type="evidence" value="ECO:0007669"/>
    <property type="project" value="UniProtKB-UniRule"/>
</dbReference>
<reference evidence="13" key="1">
    <citation type="submission" date="2022-08" db="UniProtKB">
        <authorList>
            <consortium name="EnsemblMetazoa"/>
        </authorList>
    </citation>
    <scope>IDENTIFICATION</scope>
    <source>
        <strain evidence="13">Dongola</strain>
    </source>
</reference>
<protein>
    <recommendedName>
        <fullName evidence="10 11">Eukaryotic translation initiation factor 3 subunit B</fullName>
        <shortName evidence="10 11">eIF3b</shortName>
    </recommendedName>
    <alternativeName>
        <fullName evidence="10">Eukaryotic translation initiation factor 3 subunit 9</fullName>
    </alternativeName>
</protein>
<evidence type="ECO:0000256" key="9">
    <source>
        <dbReference type="ARBA" id="ARBA00047068"/>
    </source>
</evidence>
<name>A0A182HPQ1_ANOAR</name>
<accession>A0A182HPQ1</accession>
<dbReference type="HAMAP" id="MF_03001">
    <property type="entry name" value="eIF3b"/>
    <property type="match status" value="1"/>
</dbReference>
<dbReference type="InterPro" id="IPR000504">
    <property type="entry name" value="RRM_dom"/>
</dbReference>
<dbReference type="EMBL" id="APCN01003267">
    <property type="status" value="NOT_ANNOTATED_CDS"/>
    <property type="molecule type" value="Genomic_DNA"/>
</dbReference>
<keyword evidence="3 10" id="KW-0396">Initiation factor</keyword>
<evidence type="ECO:0000256" key="3">
    <source>
        <dbReference type="ARBA" id="ARBA00022540"/>
    </source>
</evidence>
<dbReference type="InterPro" id="IPR011400">
    <property type="entry name" value="EIF3B"/>
</dbReference>
<evidence type="ECO:0000256" key="5">
    <source>
        <dbReference type="ARBA" id="ARBA00022737"/>
    </source>
</evidence>
<feature type="compositionally biased region" description="Acidic residues" evidence="12">
    <location>
        <begin position="58"/>
        <end position="72"/>
    </location>
</feature>
<dbReference type="InterPro" id="IPR012677">
    <property type="entry name" value="Nucleotide-bd_a/b_plait_sf"/>
</dbReference>
<dbReference type="GO" id="GO:0031369">
    <property type="term" value="F:translation initiation factor binding"/>
    <property type="evidence" value="ECO:0007669"/>
    <property type="project" value="InterPro"/>
</dbReference>
<dbReference type="GO" id="GO:0001732">
    <property type="term" value="P:formation of cytoplasmic translation initiation complex"/>
    <property type="evidence" value="ECO:0007669"/>
    <property type="project" value="UniProtKB-UniRule"/>
</dbReference>
<dbReference type="FunFam" id="3.30.70.330:FF:000235">
    <property type="entry name" value="Eukaryotic translation initiation factor 3 subunit B"/>
    <property type="match status" value="1"/>
</dbReference>
<keyword evidence="7 10" id="KW-0648">Protein biosynthesis</keyword>
<dbReference type="InterPro" id="IPR035979">
    <property type="entry name" value="RBD_domain_sf"/>
</dbReference>
<sequence>PPVCCQLCGNRIAAFSFHSFPVFLSNVAKFCLPDRSEFSLLQTHPRQPRMAKKKGEDQDFEEEPNFDDPEGFVDDVSDEELLGDFLRQKPCESDGVENVIVVDNIPVVGAARFPKLKGIIEKIFKNAGTIVNVHYPKDEEDNTKGYAFVEYKNQESAEEAVKSLNNYRLDKHYTLLVNRFADFQKYSDIPKEWSPPQPQPYKVQNDLYNFLLEADAQDQFCVVSETVPGSVQVQFCQNTQPEPTELLKRERFTDTYVKWSPKGTYIVTFHKQGVVVWGGSSFVKVNKFAHSNAQFVDISPCEQYLVTYGPNGQKIVIWDIRTGAEKRTFVSDGMSNASMLRWSHDDRYVARLVDSQIQIYDTTTFFLLDMKSIRVEGIRNFSWSPTDNIIAYWVAEEVDVPAKVTLMAIPKKTELRTKNLFNVADCKIHWQKSGDYLCVKVDRFSKSKKEKKDKKDSDVKFLGMFYNFEIFHMREKDIPVDSVEVKETILAFAWEPVGSKFSIIHGEPSSANVSFYETNKGQEPVLVKKLEKKVCGHLFWSPRGQFIVLANLQMGTFEFVDTNDFSIMKTGDHYRASEVEWDPTGRYVVTGTSGKAKEDQGYYMWSFQGRILKRVNLKNFMLFLWRPRPPTLLSDAKQKEILKNLKKYYSQFESKDRLRMTRASKELIEKRAKLREQFTEYRSKRVKEWEDQKKRRMQLRNNVDTDTLEADPDNVEEEIVEILVREDTTVIE</sequence>
<comment type="function">
    <text evidence="10">RNA-binding component of the eukaryotic translation initiation factor 3 (eIF-3) complex, which is involved in protein synthesis of a specialized repertoire of mRNAs and, together with other initiation factors, stimulates binding of mRNA and methionyl-tRNAi to the 40S ribosome. The eIF-3 complex specifically targets and initiates translation of a subset of mRNAs involved in cell proliferation.</text>
</comment>
<dbReference type="Gene3D" id="3.30.70.330">
    <property type="match status" value="1"/>
</dbReference>
<keyword evidence="6 10" id="KW-0694">RNA-binding</keyword>
<dbReference type="PANTHER" id="PTHR14068:SF0">
    <property type="entry name" value="EUKARYOTIC TRANSLATION INITIATION FACTOR 3 SUBUNIT B"/>
    <property type="match status" value="1"/>
</dbReference>
<evidence type="ECO:0000256" key="8">
    <source>
        <dbReference type="ARBA" id="ARBA00023054"/>
    </source>
</evidence>
<dbReference type="AlphaFoldDB" id="A0A182HPQ1"/>
<dbReference type="PIRSF" id="PIRSF036424">
    <property type="entry name" value="eIF3b"/>
    <property type="match status" value="1"/>
</dbReference>
<dbReference type="PROSITE" id="PS50102">
    <property type="entry name" value="RRM"/>
    <property type="match status" value="1"/>
</dbReference>
<dbReference type="InterPro" id="IPR034363">
    <property type="entry name" value="eIF3B_RRM"/>
</dbReference>
<dbReference type="InterPro" id="IPR013979">
    <property type="entry name" value="TIF_beta_prop-like"/>
</dbReference>
<organism evidence="13 14">
    <name type="scientific">Anopheles arabiensis</name>
    <name type="common">Mosquito</name>
    <dbReference type="NCBI Taxonomy" id="7173"/>
    <lineage>
        <taxon>Eukaryota</taxon>
        <taxon>Metazoa</taxon>
        <taxon>Ecdysozoa</taxon>
        <taxon>Arthropoda</taxon>
        <taxon>Hexapoda</taxon>
        <taxon>Insecta</taxon>
        <taxon>Pterygota</taxon>
        <taxon>Neoptera</taxon>
        <taxon>Endopterygota</taxon>
        <taxon>Diptera</taxon>
        <taxon>Nematocera</taxon>
        <taxon>Culicoidea</taxon>
        <taxon>Culicidae</taxon>
        <taxon>Anophelinae</taxon>
        <taxon>Anopheles</taxon>
    </lineage>
</organism>
<dbReference type="FunFam" id="2.130.10.10:FF:001060">
    <property type="entry name" value="Eukaryotic translation initiation factor 3 subunit B"/>
    <property type="match status" value="1"/>
</dbReference>
<dbReference type="GO" id="GO:0033290">
    <property type="term" value="C:eukaryotic 48S preinitiation complex"/>
    <property type="evidence" value="ECO:0007669"/>
    <property type="project" value="UniProtKB-UniRule"/>
</dbReference>
<dbReference type="Pfam" id="PF08662">
    <property type="entry name" value="eIF2A"/>
    <property type="match status" value="1"/>
</dbReference>
<dbReference type="VEuPathDB" id="VectorBase:AARA21_001028"/>
<dbReference type="SUPFAM" id="SSF69322">
    <property type="entry name" value="Tricorn protease domain 2"/>
    <property type="match status" value="1"/>
</dbReference>
<evidence type="ECO:0000256" key="1">
    <source>
        <dbReference type="ARBA" id="ARBA00004496"/>
    </source>
</evidence>